<dbReference type="EMBL" id="FOLE01000001">
    <property type="protein sequence ID" value="SFB71237.1"/>
    <property type="molecule type" value="Genomic_DNA"/>
</dbReference>
<proteinExistence type="predicted"/>
<dbReference type="AlphaFoldDB" id="A0A1I1D8W6"/>
<protein>
    <submittedName>
        <fullName evidence="1">Uncharacterized protein</fullName>
    </submittedName>
</protein>
<sequence>MYQLTIWSILVHKIKSNIKRGLTLLFYQKNKHNSSHIVQNTLSGGKQK</sequence>
<keyword evidence="2" id="KW-1185">Reference proteome</keyword>
<dbReference type="Proteomes" id="UP000199514">
    <property type="component" value="Unassembled WGS sequence"/>
</dbReference>
<name>A0A1I1D8W6_9BACT</name>
<reference evidence="1 2" key="1">
    <citation type="submission" date="2016-10" db="EMBL/GenBank/DDBJ databases">
        <authorList>
            <person name="de Groot N.N."/>
        </authorList>
    </citation>
    <scope>NUCLEOTIDE SEQUENCE [LARGE SCALE GENOMIC DNA]</scope>
    <source>
        <strain evidence="1 2">DSM 6793</strain>
    </source>
</reference>
<accession>A0A1I1D8W6</accession>
<gene>
    <name evidence="1" type="ORF">SAMN05421780_10146</name>
</gene>
<evidence type="ECO:0000313" key="1">
    <source>
        <dbReference type="EMBL" id="SFB71237.1"/>
    </source>
</evidence>
<evidence type="ECO:0000313" key="2">
    <source>
        <dbReference type="Proteomes" id="UP000199514"/>
    </source>
</evidence>
<organism evidence="1 2">
    <name type="scientific">Flexibacter flexilis DSM 6793</name>
    <dbReference type="NCBI Taxonomy" id="927664"/>
    <lineage>
        <taxon>Bacteria</taxon>
        <taxon>Pseudomonadati</taxon>
        <taxon>Bacteroidota</taxon>
        <taxon>Cytophagia</taxon>
        <taxon>Cytophagales</taxon>
        <taxon>Flexibacteraceae</taxon>
        <taxon>Flexibacter</taxon>
    </lineage>
</organism>